<dbReference type="Proteomes" id="UP000035740">
    <property type="component" value="Unassembled WGS sequence"/>
</dbReference>
<dbReference type="AlphaFoldDB" id="A0A0J8B0U4"/>
<keyword evidence="1" id="KW-0472">Membrane</keyword>
<organism evidence="2 3">
    <name type="scientific">Beta vulgaris subsp. vulgaris</name>
    <name type="common">Beet</name>
    <dbReference type="NCBI Taxonomy" id="3555"/>
    <lineage>
        <taxon>Eukaryota</taxon>
        <taxon>Viridiplantae</taxon>
        <taxon>Streptophyta</taxon>
        <taxon>Embryophyta</taxon>
        <taxon>Tracheophyta</taxon>
        <taxon>Spermatophyta</taxon>
        <taxon>Magnoliopsida</taxon>
        <taxon>eudicotyledons</taxon>
        <taxon>Gunneridae</taxon>
        <taxon>Pentapetalae</taxon>
        <taxon>Caryophyllales</taxon>
        <taxon>Chenopodiaceae</taxon>
        <taxon>Betoideae</taxon>
        <taxon>Beta</taxon>
    </lineage>
</organism>
<reference evidence="2 3" key="1">
    <citation type="journal article" date="2014" name="Nature">
        <title>The genome of the recently domesticated crop plant sugar beet (Beta vulgaris).</title>
        <authorList>
            <person name="Dohm J.C."/>
            <person name="Minoche A.E."/>
            <person name="Holtgrawe D."/>
            <person name="Capella-Gutierrez S."/>
            <person name="Zakrzewski F."/>
            <person name="Tafer H."/>
            <person name="Rupp O."/>
            <person name="Sorensen T.R."/>
            <person name="Stracke R."/>
            <person name="Reinhardt R."/>
            <person name="Goesmann A."/>
            <person name="Kraft T."/>
            <person name="Schulz B."/>
            <person name="Stadler P.F."/>
            <person name="Schmidt T."/>
            <person name="Gabaldon T."/>
            <person name="Lehrach H."/>
            <person name="Weisshaar B."/>
            <person name="Himmelbauer H."/>
        </authorList>
    </citation>
    <scope>NUCLEOTIDE SEQUENCE [LARGE SCALE GENOMIC DNA]</scope>
    <source>
        <tissue evidence="2">Taproot</tissue>
    </source>
</reference>
<gene>
    <name evidence="2" type="ORF">BVRB_016890</name>
</gene>
<sequence length="40" mass="4471">MGQNSWWIIQTSSLLVLTTYICVAAFNNLAPPLIAFTESR</sequence>
<evidence type="ECO:0000313" key="2">
    <source>
        <dbReference type="EMBL" id="KMS94624.1"/>
    </source>
</evidence>
<proteinExistence type="predicted"/>
<evidence type="ECO:0000256" key="1">
    <source>
        <dbReference type="SAM" id="Phobius"/>
    </source>
</evidence>
<evidence type="ECO:0000313" key="3">
    <source>
        <dbReference type="Proteomes" id="UP000035740"/>
    </source>
</evidence>
<feature type="transmembrane region" description="Helical" evidence="1">
    <location>
        <begin position="6"/>
        <end position="30"/>
    </location>
</feature>
<feature type="non-terminal residue" evidence="2">
    <location>
        <position position="40"/>
    </location>
</feature>
<protein>
    <submittedName>
        <fullName evidence="2">Uncharacterized protein</fullName>
    </submittedName>
</protein>
<name>A0A0J8B0U4_BETVV</name>
<dbReference type="EMBL" id="KQ091835">
    <property type="protein sequence ID" value="KMS94624.1"/>
    <property type="molecule type" value="Genomic_DNA"/>
</dbReference>
<keyword evidence="1" id="KW-0812">Transmembrane</keyword>
<accession>A0A0J8B0U4</accession>
<dbReference type="Gramene" id="KMS94624">
    <property type="protein sequence ID" value="KMS94624"/>
    <property type="gene ID" value="BVRB_016890"/>
</dbReference>
<keyword evidence="3" id="KW-1185">Reference proteome</keyword>
<keyword evidence="1" id="KW-1133">Transmembrane helix</keyword>